<dbReference type="Proteomes" id="UP000243255">
    <property type="component" value="Unassembled WGS sequence"/>
</dbReference>
<proteinExistence type="inferred from homology"/>
<evidence type="ECO:0000313" key="6">
    <source>
        <dbReference type="EMBL" id="SHH21262.1"/>
    </source>
</evidence>
<dbReference type="AlphaFoldDB" id="A0A1M5R4K6"/>
<dbReference type="SMART" id="SM00382">
    <property type="entry name" value="AAA"/>
    <property type="match status" value="1"/>
</dbReference>
<dbReference type="PROSITE" id="PS50893">
    <property type="entry name" value="ABC_TRANSPORTER_2"/>
    <property type="match status" value="1"/>
</dbReference>
<feature type="domain" description="ABC transporter" evidence="5">
    <location>
        <begin position="4"/>
        <end position="222"/>
    </location>
</feature>
<evidence type="ECO:0000256" key="3">
    <source>
        <dbReference type="ARBA" id="ARBA00022741"/>
    </source>
</evidence>
<dbReference type="InterPro" id="IPR003593">
    <property type="entry name" value="AAA+_ATPase"/>
</dbReference>
<name>A0A1M5R4K6_9FIRM</name>
<gene>
    <name evidence="6" type="ORF">SAMN04488530_1275</name>
</gene>
<keyword evidence="3" id="KW-0547">Nucleotide-binding</keyword>
<dbReference type="STRING" id="1121321.SAMN04488530_1275"/>
<evidence type="ECO:0000256" key="4">
    <source>
        <dbReference type="ARBA" id="ARBA00022840"/>
    </source>
</evidence>
<sequence length="223" mass="24856">MEILETINLTKKYGKGDTEVIALNSANISVEKGEFVAIIGPSGSGKSTMLHLLGGLERPTQGTVKIENQDIYKLSENELAKHRRKKIGFIFQQYNLIPVLNVRENIEMPLRLDKAKVDNKYIDEIINFLGLTERQNHLPNQLSGGQQQRVAIARALAAKPAIILADEPTGNLDTKTTEEVMDLLKVSIKNYNQTLIMITHNEKIAEKADRIISIVDGNIISIN</sequence>
<comment type="similarity">
    <text evidence="1">Belongs to the ABC transporter superfamily.</text>
</comment>
<dbReference type="PANTHER" id="PTHR42798:SF6">
    <property type="entry name" value="CELL DIVISION ATP-BINDING PROTEIN FTSE"/>
    <property type="match status" value="1"/>
</dbReference>
<dbReference type="InterPro" id="IPR003439">
    <property type="entry name" value="ABC_transporter-like_ATP-bd"/>
</dbReference>
<dbReference type="Gene3D" id="3.40.50.300">
    <property type="entry name" value="P-loop containing nucleotide triphosphate hydrolases"/>
    <property type="match status" value="1"/>
</dbReference>
<dbReference type="GO" id="GO:0022857">
    <property type="term" value="F:transmembrane transporter activity"/>
    <property type="evidence" value="ECO:0007669"/>
    <property type="project" value="UniProtKB-ARBA"/>
</dbReference>
<dbReference type="FunFam" id="3.40.50.300:FF:000032">
    <property type="entry name" value="Export ABC transporter ATP-binding protein"/>
    <property type="match status" value="1"/>
</dbReference>
<keyword evidence="7" id="KW-1185">Reference proteome</keyword>
<reference evidence="7" key="1">
    <citation type="submission" date="2016-11" db="EMBL/GenBank/DDBJ databases">
        <authorList>
            <person name="Varghese N."/>
            <person name="Submissions S."/>
        </authorList>
    </citation>
    <scope>NUCLEOTIDE SEQUENCE [LARGE SCALE GENOMIC DNA]</scope>
    <source>
        <strain evidence="7">DSM 2635</strain>
    </source>
</reference>
<evidence type="ECO:0000313" key="7">
    <source>
        <dbReference type="Proteomes" id="UP000243255"/>
    </source>
</evidence>
<dbReference type="Pfam" id="PF00005">
    <property type="entry name" value="ABC_tran"/>
    <property type="match status" value="1"/>
</dbReference>
<dbReference type="GO" id="GO:0005524">
    <property type="term" value="F:ATP binding"/>
    <property type="evidence" value="ECO:0007669"/>
    <property type="project" value="UniProtKB-KW"/>
</dbReference>
<dbReference type="GO" id="GO:0098796">
    <property type="term" value="C:membrane protein complex"/>
    <property type="evidence" value="ECO:0007669"/>
    <property type="project" value="UniProtKB-ARBA"/>
</dbReference>
<evidence type="ECO:0000256" key="2">
    <source>
        <dbReference type="ARBA" id="ARBA00022448"/>
    </source>
</evidence>
<dbReference type="EMBL" id="FQWX01000027">
    <property type="protein sequence ID" value="SHH21262.1"/>
    <property type="molecule type" value="Genomic_DNA"/>
</dbReference>
<accession>A0A1M5R4K6</accession>
<dbReference type="InterPro" id="IPR017871">
    <property type="entry name" value="ABC_transporter-like_CS"/>
</dbReference>
<protein>
    <submittedName>
        <fullName evidence="6">Putative ABC transport system ATP-binding protein</fullName>
    </submittedName>
</protein>
<keyword evidence="2" id="KW-0813">Transport</keyword>
<dbReference type="InterPro" id="IPR027417">
    <property type="entry name" value="P-loop_NTPase"/>
</dbReference>
<dbReference type="SUPFAM" id="SSF52540">
    <property type="entry name" value="P-loop containing nucleoside triphosphate hydrolases"/>
    <property type="match status" value="1"/>
</dbReference>
<dbReference type="PANTHER" id="PTHR42798">
    <property type="entry name" value="LIPOPROTEIN-RELEASING SYSTEM ATP-BINDING PROTEIN LOLD"/>
    <property type="match status" value="1"/>
</dbReference>
<dbReference type="OrthoDB" id="9802264at2"/>
<dbReference type="RefSeq" id="WP_073126843.1">
    <property type="nucleotide sequence ID" value="NZ_BAABCH010000089.1"/>
</dbReference>
<dbReference type="CDD" id="cd03255">
    <property type="entry name" value="ABC_MJ0796_LolCDE_FtsE"/>
    <property type="match status" value="1"/>
</dbReference>
<evidence type="ECO:0000259" key="5">
    <source>
        <dbReference type="PROSITE" id="PS50893"/>
    </source>
</evidence>
<organism evidence="6 7">
    <name type="scientific">Asaccharospora irregularis DSM 2635</name>
    <dbReference type="NCBI Taxonomy" id="1121321"/>
    <lineage>
        <taxon>Bacteria</taxon>
        <taxon>Bacillati</taxon>
        <taxon>Bacillota</taxon>
        <taxon>Clostridia</taxon>
        <taxon>Peptostreptococcales</taxon>
        <taxon>Peptostreptococcaceae</taxon>
        <taxon>Asaccharospora</taxon>
    </lineage>
</organism>
<keyword evidence="4 6" id="KW-0067">ATP-binding</keyword>
<dbReference type="GO" id="GO:0016887">
    <property type="term" value="F:ATP hydrolysis activity"/>
    <property type="evidence" value="ECO:0007669"/>
    <property type="project" value="InterPro"/>
</dbReference>
<dbReference type="InterPro" id="IPR017911">
    <property type="entry name" value="MacB-like_ATP-bd"/>
</dbReference>
<dbReference type="PROSITE" id="PS00211">
    <property type="entry name" value="ABC_TRANSPORTER_1"/>
    <property type="match status" value="1"/>
</dbReference>
<evidence type="ECO:0000256" key="1">
    <source>
        <dbReference type="ARBA" id="ARBA00005417"/>
    </source>
</evidence>